<evidence type="ECO:0000256" key="1">
    <source>
        <dbReference type="SAM" id="Coils"/>
    </source>
</evidence>
<feature type="compositionally biased region" description="Basic and acidic residues" evidence="2">
    <location>
        <begin position="2796"/>
        <end position="2805"/>
    </location>
</feature>
<feature type="region of interest" description="Disordered" evidence="2">
    <location>
        <begin position="1978"/>
        <end position="2011"/>
    </location>
</feature>
<feature type="compositionally biased region" description="Polar residues" evidence="2">
    <location>
        <begin position="512"/>
        <end position="522"/>
    </location>
</feature>
<feature type="compositionally biased region" description="Basic and acidic residues" evidence="2">
    <location>
        <begin position="3098"/>
        <end position="3131"/>
    </location>
</feature>
<keyword evidence="1" id="KW-0175">Coiled coil</keyword>
<feature type="region of interest" description="Disordered" evidence="2">
    <location>
        <begin position="310"/>
        <end position="379"/>
    </location>
</feature>
<dbReference type="EMBL" id="KQ417211">
    <property type="protein sequence ID" value="KOF93219.1"/>
    <property type="molecule type" value="Genomic_DNA"/>
</dbReference>
<feature type="region of interest" description="Disordered" evidence="2">
    <location>
        <begin position="20"/>
        <end position="76"/>
    </location>
</feature>
<feature type="compositionally biased region" description="Polar residues" evidence="2">
    <location>
        <begin position="705"/>
        <end position="723"/>
    </location>
</feature>
<evidence type="ECO:0000256" key="2">
    <source>
        <dbReference type="SAM" id="MobiDB-lite"/>
    </source>
</evidence>
<feature type="non-terminal residue" evidence="3">
    <location>
        <position position="3814"/>
    </location>
</feature>
<feature type="coiled-coil region" evidence="1">
    <location>
        <begin position="1641"/>
        <end position="1675"/>
    </location>
</feature>
<dbReference type="STRING" id="37653.A0A0L8HVK0"/>
<feature type="region of interest" description="Disordered" evidence="2">
    <location>
        <begin position="653"/>
        <end position="731"/>
    </location>
</feature>
<feature type="compositionally biased region" description="Basic and acidic residues" evidence="2">
    <location>
        <begin position="342"/>
        <end position="365"/>
    </location>
</feature>
<feature type="compositionally biased region" description="Polar residues" evidence="2">
    <location>
        <begin position="545"/>
        <end position="562"/>
    </location>
</feature>
<dbReference type="OrthoDB" id="6288963at2759"/>
<feature type="compositionally biased region" description="Basic and acidic residues" evidence="2">
    <location>
        <begin position="590"/>
        <end position="609"/>
    </location>
</feature>
<feature type="region of interest" description="Disordered" evidence="2">
    <location>
        <begin position="484"/>
        <end position="613"/>
    </location>
</feature>
<feature type="coiled-coil region" evidence="1">
    <location>
        <begin position="2895"/>
        <end position="2922"/>
    </location>
</feature>
<feature type="compositionally biased region" description="Low complexity" evidence="2">
    <location>
        <begin position="662"/>
        <end position="682"/>
    </location>
</feature>
<feature type="compositionally biased region" description="Basic and acidic residues" evidence="2">
    <location>
        <begin position="563"/>
        <end position="577"/>
    </location>
</feature>
<feature type="region of interest" description="Disordered" evidence="2">
    <location>
        <begin position="416"/>
        <end position="451"/>
    </location>
</feature>
<feature type="region of interest" description="Disordered" evidence="2">
    <location>
        <begin position="2776"/>
        <end position="2805"/>
    </location>
</feature>
<feature type="region of interest" description="Disordered" evidence="2">
    <location>
        <begin position="3094"/>
        <end position="3139"/>
    </location>
</feature>
<reference evidence="3" key="1">
    <citation type="submission" date="2015-07" db="EMBL/GenBank/DDBJ databases">
        <title>MeaNS - Measles Nucleotide Surveillance Program.</title>
        <authorList>
            <person name="Tran T."/>
            <person name="Druce J."/>
        </authorList>
    </citation>
    <scope>NUCLEOTIDE SEQUENCE</scope>
    <source>
        <strain evidence="3">UCB-OBI-ISO-001</strain>
        <tissue evidence="3">Gonad</tissue>
    </source>
</reference>
<sequence length="3814" mass="422226">MDPEGEKNPERPKSIFHLLRNSFKKSFSSPSKPKKVEGIETHEDPNIKENDAVKNGVLRKETSQDNSTTASSASKSLKKYLPETSLDLNLDSNLNGGLETPQEYIASLRSAESQKEGVEELEAEEKEEKEKDVVIEDIVKDVRTEEQEKDVITKGKEKDVLTEGIEKDVKTEENEKEKEKDIQKFEERENYVREEKGVTLEEIEKDAVKTEEIEKDAAKTEEKEKDIERIEERERDIVVSEEIQKDAAKTEEIEKGIERIEERERDIVVSEEIQKDAAKIEEIQKDIERIEERERDIVVSEEIQKDAAKIEEIESDTAKTEEKDVEKIEERERDVVSEEVEKDAAKTEEKEKDVERIGESEREVVSEEIEKEVVTTEESRKDVIFEENGKVVKGIEKEGEKAAIITGKEKEKIIEEDEKEQKIETEESINNHASSDDENAFVRNGNSQREKDLIGAYTEKNDEQECDVSGTAEKPLSLLNHIQSSSTMAENKEVPHVTSDQLCEKPDLTTIDMYSSEESSSHAGKHESTLLSNEDKVLPDKKDNVSSQSFPSATSLPSNSSYAEEKLLDKEKEEPKPEGNNSSDPLSSEAKLDSKNDNTDNTENKKDIPDIVAPNIIRQPEFSKWGAFLPKPYSKPLQQPFKKFSQLFLGKPKSTAKLSSESLPQLQSTNSTTTNSTIPPTLRTDSSLPLLPSQIAKSSPRHAHQQLQSQEPTSTPLYTQHTLSSSSIPQSISSVELSPSLSAAPSPPQTEIITTASSLTLDTIQPDVLKKETSVTLHEVPSVTPDKKLPEVPSITLSEKLPEVPSVTLDEKLPEVPSVTLTEKLPEVPSVTLDEKLPEVPSVTLDEKLPEVLLVTLNEKLPEVPSITLSEKLHEVPSVTLDEKLPEVPSVTLSEKLPEIPSVTLDEKLPEVPSMTLDEKLPEVPSITLSEKLHEVPSVTLDEKLPEVPSVTLSEKLPEVPSVTLSEKLPEVPSVTLDEKLSEVPSVTLDEKLPEVLSVTLDEKLPEVPSVTLSEKLPEVPSVTLSEKLPEIPSVTLDEKLPEVPSVTLDEKLPEVLSVTLDEKLPEVPSVTLSQKLPEIPSVTLDEKLPEVPSVTLDEKLPEVRSVTLSEKVPEVPSVTLDEKLPEVPSVTLSEKLPEVPSVTLDEKLPEVPSATLDDKLPKVSSVTLEDKLPDVAAVTTGDKLPDVSAVTLGDKLPEVSSVSLSEKLPDVPSMTLGDKLPDVPSVTLGDKLPEVPSVTLDEKLREVPSVTLDEELHDIQSPTFGDELSDVPYVTLGDKLSEVPVVTLGDKLPELQSVTLGDKPPEVPSVTLGDKLPEVPSVILDEKLPEVASVTLDEKMLEVPSTPLENKQTEAPQSYSQSEVQAKELTVLQSNALLEPISLNPVEELSVRPTVAVSEPQSPKLCEVPPLVPALELSLAPSVTQSVESFLDSSMVVSAESPMTLSEVSSLNSSATLPLSQSPSTQTLHSSPPTPPETMSPMQPERETPLLTQSSTSPTTSHFFSSSPSTQSTETSSSPTSSHTTLSSHSRAMPPTASVEGDSSSVNGNFTIIYQDANHVVQHLSDDMYKTMKQSIKRGRVKELQKIFSTCIYDKDDLHQNKAHSINGGEISDTSWVHTIGTKPIGYRPVESNLNQIFRVQNKQNEVQREEKELKTGEEKKELLNDELQQKQQTEITENTFINVDVASVPLYSTSDNAMQSGDTIYKTEPNILTNISDTSFNTSEAEEVGLVSERLINVKQQQTEESLLLPSTGFQTTITSDIMFPEQQCRLESMSKINDNIRNESDENSSYEIINTITNNDNRNIDIKNNNNNDLYSNNNDIKGVIETKTDNYVRGEDMTEEVLVVEVNRKVETINDSNVVNDQNSSQINNIHDDDDDDDDNNNNSITLGKFSTVEGKTESQLYSRNISESPVTDQEYSNGIRTSGNEEFIVKDIPSEISGESEIVEQQIENQITDKIDANRELEVEAELGNELSEKSVKPIRKEETESSGREDAEIRKKNLAQRPEKVHNKPNIQELSIFDVSKTVRKHKVRKLAKIWPPTRYMDDETETYVNFQPWKKENDMYSEKENHNIGGNAGDDETILLNGTQTHILEDNATVNEKHRPTAQERLRIVNKHIGERAVDVTSAKGFLPSPDSKVVHETVEVSPPTDIQETLPSVNKEIVYETIENSPLTVAQETSALQDGEMHETVEVSPSTDLTNFAEISSVKEAETLPAMKSETILKTCDEPLFKKTEESITFVKKEDADDVKEITSATKDEENFVPDKSVADVLSLNDSEITGEIIKTEQSRRPSVQERLRIVNSRITQIRNKNIPAQQTEEIILKTNEIAPDTKVQENTDSVTSNTAQSFYALTPLIQPQEFSTLNTEVAHKYVEVIPPLNTQESILSVSKEVIQDSVEVILPNVTQEALPSVDSEVVHEVVEVSLPTVTHEDVSSVDSVVVHEVVEVSVPTVAQEAVHSVDSEVIHEVVEVYLPTVKQEALPSVENEVVHEVVEVSLPTVTQEAVPSVESEVVHEVVEVSLPTVTQEIVPPVDSEVVHEAVEVSLPTVTQEDVSSVDSVVVHEVVEVSVPTVAQEAVHSVDSEVIHEVVEVYLPTVKQEALPSVENEVVGETVVVSLSTVTQETLPSLDDVVGEDLEVTPISYEVAPSSETKENIQVISEMNPPVDISSDFEVQPVVIPGNDEVVIEKEEGLQASSAMNTEQAERMNVEEDTISLTESLPLDVPDMIPNKFESVMAYVLHRENNEGSNEIISDHTELPECYKQGSFLSMSNEEKQIPKANQPPIASAVESDPPEANRKTDDLNDVRDEIEIFYSVKTEDINEVKGEMETGTGMAVTSGETLEEINANENTSGKIDLIVGEIERDIDHEERKEQEKDEKESEEVVVIGSTEVVVVAGEREEEREEESLEKEESQIEKVEVEEVMVMSEEKHKEDEKDKEIVISENILIDNENTLSSVSALEVNKVGEREKHLLTKKGVSKSNNTFFRSSPSFVQSCASVDTNEKGVIKDIATDITPITTTITTTTTTIIETSTTDLTQKVLKKSDETGVVVGEEITLVEAEYNIVPTIASEIHSTPTSVENIQTVVVSGTYLGDSVGNKEEEGEEKKEDDKEEEEGRTVEGEETHLKEDNSGSNLDRVSYIPYYSTNSEMLTRLKQPPEGNQTPLIRSDSTATAAAKTITKSNGTISTYPAVTNTVITESSTSVSPEHDTGTGERLVYGLSSVEKTQGENVRENESVVLAASKESESNRDFNGEQNAKYPGSATVSRSSSSCSSLGSNFLGEFASQEYSEENVKVEPTVIKSTNETEKEQVVTGKPVNFLRRIFESGRSIFGETKKTSDKSTAEPVEYLTNGTVHPRHLQDSNGLLREHETIDANKNNDQITRWTTPITANEPLASQPNKPADAASLTGYNDARPGTVVEANLTGSEVVNHDVSGDRSRVENLNALSSFEKTSPDSVDVQHQTQRSHREIKEIRSSEYPEEEWASHLQHKSEADYFIVKNPLVKNGTEYVAPEIQQTSNQMVAASPVKKDFETAEDVHAHINTPVETLPSSEINRNENNDLWTVESPSEINKRIRADGVIDYNIMQPLKNKLISDETLESQPNILAQTAQNTFSENSIITQQPTQAVISNTETGLTTSENYKTPSSRNVEISSPAIVESFVTSEQRQSFLLSPTLNDGENDIEDGSIAINEQKREALIKGNVHRRIKAFEVPKDTVMNVNSKPVKLRSRPSLYNSSGEGSTEFLYEKVKSELRPIPAKEVVDTKMESNFIEEHTEVSEPAYISKLDNGLETTITPSPIIYRETSKEIENHIED</sequence>
<feature type="compositionally biased region" description="Low complexity" evidence="2">
    <location>
        <begin position="1861"/>
        <end position="1873"/>
    </location>
</feature>
<feature type="region of interest" description="Disordered" evidence="2">
    <location>
        <begin position="1861"/>
        <end position="1891"/>
    </location>
</feature>
<evidence type="ECO:0000313" key="3">
    <source>
        <dbReference type="EMBL" id="KOF93219.1"/>
    </source>
</evidence>
<feature type="coiled-coil region" evidence="1">
    <location>
        <begin position="169"/>
        <end position="233"/>
    </location>
</feature>
<accession>A0A0L8HVK0</accession>
<proteinExistence type="predicted"/>
<organism evidence="3">
    <name type="scientific">Octopus bimaculoides</name>
    <name type="common">California two-spotted octopus</name>
    <dbReference type="NCBI Taxonomy" id="37653"/>
    <lineage>
        <taxon>Eukaryota</taxon>
        <taxon>Metazoa</taxon>
        <taxon>Spiralia</taxon>
        <taxon>Lophotrochozoa</taxon>
        <taxon>Mollusca</taxon>
        <taxon>Cephalopoda</taxon>
        <taxon>Coleoidea</taxon>
        <taxon>Octopodiformes</taxon>
        <taxon>Octopoda</taxon>
        <taxon>Incirrata</taxon>
        <taxon>Octopodidae</taxon>
        <taxon>Octopus</taxon>
    </lineage>
</organism>
<protein>
    <submittedName>
        <fullName evidence="3">Uncharacterized protein</fullName>
    </submittedName>
</protein>
<feature type="region of interest" description="Disordered" evidence="2">
    <location>
        <begin position="1209"/>
        <end position="1233"/>
    </location>
</feature>
<feature type="compositionally biased region" description="Basic and acidic residues" evidence="2">
    <location>
        <begin position="416"/>
        <end position="425"/>
    </location>
</feature>
<feature type="region of interest" description="Disordered" evidence="2">
    <location>
        <begin position="1453"/>
        <end position="1544"/>
    </location>
</feature>
<feature type="compositionally biased region" description="Basic and acidic residues" evidence="2">
    <location>
        <begin position="34"/>
        <end position="63"/>
    </location>
</feature>
<gene>
    <name evidence="3" type="ORF">OCBIM_22004871mg</name>
</gene>
<feature type="compositionally biased region" description="Basic and acidic residues" evidence="2">
    <location>
        <begin position="310"/>
        <end position="336"/>
    </location>
</feature>
<feature type="compositionally biased region" description="Polar residues" evidence="2">
    <location>
        <begin position="1453"/>
        <end position="1471"/>
    </location>
</feature>
<feature type="region of interest" description="Disordered" evidence="2">
    <location>
        <begin position="3245"/>
        <end position="3268"/>
    </location>
</feature>
<feature type="compositionally biased region" description="Low complexity" evidence="2">
    <location>
        <begin position="1480"/>
        <end position="1531"/>
    </location>
</feature>
<feature type="compositionally biased region" description="Basic and acidic residues" evidence="2">
    <location>
        <begin position="524"/>
        <end position="544"/>
    </location>
</feature>
<name>A0A0L8HVK0_OCTBM</name>